<evidence type="ECO:0000313" key="3">
    <source>
        <dbReference type="Proteomes" id="UP000638263"/>
    </source>
</evidence>
<name>A0A917RX14_9NOCA</name>
<gene>
    <name evidence="2" type="ORF">GCM10011588_62950</name>
</gene>
<protein>
    <submittedName>
        <fullName evidence="2">Uncharacterized protein</fullName>
    </submittedName>
</protein>
<accession>A0A917RX14</accession>
<reference evidence="2" key="2">
    <citation type="submission" date="2020-09" db="EMBL/GenBank/DDBJ databases">
        <authorList>
            <person name="Sun Q."/>
            <person name="Zhou Y."/>
        </authorList>
    </citation>
    <scope>NUCLEOTIDE SEQUENCE</scope>
    <source>
        <strain evidence="2">CGMCC 4.3508</strain>
    </source>
</reference>
<feature type="transmembrane region" description="Helical" evidence="1">
    <location>
        <begin position="6"/>
        <end position="24"/>
    </location>
</feature>
<dbReference type="RefSeq" id="WP_373293039.1">
    <property type="nucleotide sequence ID" value="NZ_BMMH01000024.1"/>
</dbReference>
<proteinExistence type="predicted"/>
<keyword evidence="3" id="KW-1185">Reference proteome</keyword>
<keyword evidence="1" id="KW-0472">Membrane</keyword>
<dbReference type="Pfam" id="PF21833">
    <property type="entry name" value="DUF6893"/>
    <property type="match status" value="1"/>
</dbReference>
<evidence type="ECO:0000313" key="2">
    <source>
        <dbReference type="EMBL" id="GGL39574.1"/>
    </source>
</evidence>
<keyword evidence="1" id="KW-0812">Transmembrane</keyword>
<dbReference type="InterPro" id="IPR054188">
    <property type="entry name" value="DUF6893"/>
</dbReference>
<comment type="caution">
    <text evidence="2">The sequence shown here is derived from an EMBL/GenBank/DDBJ whole genome shotgun (WGS) entry which is preliminary data.</text>
</comment>
<dbReference type="EMBL" id="BMMH01000024">
    <property type="protein sequence ID" value="GGL39574.1"/>
    <property type="molecule type" value="Genomic_DNA"/>
</dbReference>
<reference evidence="2" key="1">
    <citation type="journal article" date="2014" name="Int. J. Syst. Evol. Microbiol.">
        <title>Complete genome sequence of Corynebacterium casei LMG S-19264T (=DSM 44701T), isolated from a smear-ripened cheese.</title>
        <authorList>
            <consortium name="US DOE Joint Genome Institute (JGI-PGF)"/>
            <person name="Walter F."/>
            <person name="Albersmeier A."/>
            <person name="Kalinowski J."/>
            <person name="Ruckert C."/>
        </authorList>
    </citation>
    <scope>NUCLEOTIDE SEQUENCE</scope>
    <source>
        <strain evidence="2">CGMCC 4.3508</strain>
    </source>
</reference>
<evidence type="ECO:0000256" key="1">
    <source>
        <dbReference type="SAM" id="Phobius"/>
    </source>
</evidence>
<sequence length="39" mass="4188">METVGVIATAVVAVLAAAGVYLGVRSVPDIRRYLKIRQM</sequence>
<organism evidence="2 3">
    <name type="scientific">Nocardia jinanensis</name>
    <dbReference type="NCBI Taxonomy" id="382504"/>
    <lineage>
        <taxon>Bacteria</taxon>
        <taxon>Bacillati</taxon>
        <taxon>Actinomycetota</taxon>
        <taxon>Actinomycetes</taxon>
        <taxon>Mycobacteriales</taxon>
        <taxon>Nocardiaceae</taxon>
        <taxon>Nocardia</taxon>
    </lineage>
</organism>
<dbReference type="AlphaFoldDB" id="A0A917RX14"/>
<dbReference type="Proteomes" id="UP000638263">
    <property type="component" value="Unassembled WGS sequence"/>
</dbReference>
<keyword evidence="1" id="KW-1133">Transmembrane helix</keyword>